<dbReference type="EMBL" id="CP036200">
    <property type="protein sequence ID" value="QBF84593.1"/>
    <property type="molecule type" value="Genomic_DNA"/>
</dbReference>
<dbReference type="OrthoDB" id="5900133at2"/>
<sequence length="279" mass="31969">MRRNFVIITSIGLSGLFFGLFGCENDRNSDQICKNNPQLCADLHRDSWCRYEKGDLIRHRYQLMNSQTPSGKQLFDLLIHLEDYSNCIELAAGVEHILHPERTQDRKRAFAVSTQTLAELREYTKDNPDLHLAYYRWLRFNDFPSLQIVLDQFAQGLVNDNQIKASLASHFVRIDQAKSKALYLELLSVDDPDGFNTDWLLGLASVYQRLQDFENAYLFTKANILMTDNKADERQLLGFINGNKQLANQLDTQAQALVDSIESGNFATSEIGQKLINLQ</sequence>
<evidence type="ECO:0000313" key="2">
    <source>
        <dbReference type="Proteomes" id="UP000291106"/>
    </source>
</evidence>
<dbReference type="PROSITE" id="PS51257">
    <property type="entry name" value="PROKAR_LIPOPROTEIN"/>
    <property type="match status" value="1"/>
</dbReference>
<dbReference type="Pfam" id="PF11207">
    <property type="entry name" value="DUF2989"/>
    <property type="match status" value="1"/>
</dbReference>
<dbReference type="AlphaFoldDB" id="A0A411PM42"/>
<reference evidence="1 2" key="1">
    <citation type="submission" date="2019-02" db="EMBL/GenBank/DDBJ databases">
        <title>Shewanella sp. D4-2 isolated from Dokdo Island.</title>
        <authorList>
            <person name="Baek K."/>
        </authorList>
    </citation>
    <scope>NUCLEOTIDE SEQUENCE [LARGE SCALE GENOMIC DNA]</scope>
    <source>
        <strain evidence="1 2">D4-2</strain>
    </source>
</reference>
<dbReference type="Proteomes" id="UP000291106">
    <property type="component" value="Chromosome"/>
</dbReference>
<accession>A0A411PM42</accession>
<proteinExistence type="predicted"/>
<evidence type="ECO:0000313" key="1">
    <source>
        <dbReference type="EMBL" id="QBF84593.1"/>
    </source>
</evidence>
<dbReference type="KEGG" id="smai:EXU30_19390"/>
<dbReference type="RefSeq" id="WP_130602857.1">
    <property type="nucleotide sequence ID" value="NZ_CP036200.1"/>
</dbReference>
<dbReference type="InterPro" id="IPR021372">
    <property type="entry name" value="DUF2989"/>
</dbReference>
<keyword evidence="2" id="KW-1185">Reference proteome</keyword>
<organism evidence="1 2">
    <name type="scientific">Shewanella maritima</name>
    <dbReference type="NCBI Taxonomy" id="2520507"/>
    <lineage>
        <taxon>Bacteria</taxon>
        <taxon>Pseudomonadati</taxon>
        <taxon>Pseudomonadota</taxon>
        <taxon>Gammaproteobacteria</taxon>
        <taxon>Alteromonadales</taxon>
        <taxon>Shewanellaceae</taxon>
        <taxon>Shewanella</taxon>
    </lineage>
</organism>
<gene>
    <name evidence="1" type="ORF">EXU30_19390</name>
</gene>
<protein>
    <submittedName>
        <fullName evidence="1">DUF2989 domain-containing protein</fullName>
    </submittedName>
</protein>
<name>A0A411PM42_9GAMM</name>